<dbReference type="EnsemblMetazoa" id="AMAM015533-RA">
    <property type="protein sequence ID" value="AMAM015533-PA"/>
    <property type="gene ID" value="AMAM015533"/>
</dbReference>
<dbReference type="InterPro" id="IPR036034">
    <property type="entry name" value="PDZ_sf"/>
</dbReference>
<reference evidence="2" key="2">
    <citation type="submission" date="2020-05" db="UniProtKB">
        <authorList>
            <consortium name="EnsemblMetazoa"/>
        </authorList>
    </citation>
    <scope>IDENTIFICATION</scope>
    <source>
        <strain evidence="2">maculatus3</strain>
    </source>
</reference>
<dbReference type="PANTHER" id="PTHR11324:SF16">
    <property type="entry name" value="PDZ DOMAIN-CONTAINING PROTEIN 2"/>
    <property type="match status" value="1"/>
</dbReference>
<organism evidence="2 3">
    <name type="scientific">Anopheles maculatus</name>
    <dbReference type="NCBI Taxonomy" id="74869"/>
    <lineage>
        <taxon>Eukaryota</taxon>
        <taxon>Metazoa</taxon>
        <taxon>Ecdysozoa</taxon>
        <taxon>Arthropoda</taxon>
        <taxon>Hexapoda</taxon>
        <taxon>Insecta</taxon>
        <taxon>Pterygota</taxon>
        <taxon>Neoptera</taxon>
        <taxon>Endopterygota</taxon>
        <taxon>Diptera</taxon>
        <taxon>Nematocera</taxon>
        <taxon>Culicoidea</taxon>
        <taxon>Culicidae</taxon>
        <taxon>Anophelinae</taxon>
        <taxon>Anopheles</taxon>
        <taxon>Anopheles maculatus group</taxon>
    </lineage>
</organism>
<sequence>MEKYVTVVSVDDQLLSPIVPSAPIEPVVIVASSGTGADRAVELSNMIGLAKSVNGLDEQQVSHADEQDDSQFVTVLSINHGGDGGSRTVAGGRQKNAPEVVLVYRLPGERLGFGLKFQGGTNSNEKIQRLFIQSCAENSPASRVQASWGHLREGDEILEIDGVNV</sequence>
<dbReference type="CDD" id="cd00136">
    <property type="entry name" value="PDZ_canonical"/>
    <property type="match status" value="1"/>
</dbReference>
<dbReference type="Pfam" id="PF00595">
    <property type="entry name" value="PDZ"/>
    <property type="match status" value="1"/>
</dbReference>
<feature type="domain" description="PDZ" evidence="1">
    <location>
        <begin position="99"/>
        <end position="165"/>
    </location>
</feature>
<dbReference type="Proteomes" id="UP000075901">
    <property type="component" value="Unassembled WGS sequence"/>
</dbReference>
<dbReference type="SUPFAM" id="SSF50156">
    <property type="entry name" value="PDZ domain-like"/>
    <property type="match status" value="1"/>
</dbReference>
<dbReference type="AlphaFoldDB" id="A0A182SXP8"/>
<keyword evidence="3" id="KW-1185">Reference proteome</keyword>
<name>A0A182SXP8_9DIPT</name>
<proteinExistence type="predicted"/>
<accession>A0A182SXP8</accession>
<dbReference type="VEuPathDB" id="VectorBase:AMAM015533"/>
<protein>
    <submittedName>
        <fullName evidence="2">PDZ domain-containing protein</fullName>
    </submittedName>
</protein>
<dbReference type="Gene3D" id="2.30.42.10">
    <property type="match status" value="1"/>
</dbReference>
<dbReference type="InterPro" id="IPR001478">
    <property type="entry name" value="PDZ"/>
</dbReference>
<evidence type="ECO:0000259" key="1">
    <source>
        <dbReference type="PROSITE" id="PS50106"/>
    </source>
</evidence>
<dbReference type="PANTHER" id="PTHR11324">
    <property type="entry name" value="IL16-RELATED"/>
    <property type="match status" value="1"/>
</dbReference>
<evidence type="ECO:0000313" key="2">
    <source>
        <dbReference type="EnsemblMetazoa" id="AMAM015533-PA"/>
    </source>
</evidence>
<reference evidence="3" key="1">
    <citation type="submission" date="2013-09" db="EMBL/GenBank/DDBJ databases">
        <title>The Genome Sequence of Anopheles maculatus species B.</title>
        <authorList>
            <consortium name="The Broad Institute Genomics Platform"/>
            <person name="Neafsey D.E."/>
            <person name="Besansky N."/>
            <person name="Howell P."/>
            <person name="Walton C."/>
            <person name="Young S.K."/>
            <person name="Zeng Q."/>
            <person name="Gargeya S."/>
            <person name="Fitzgerald M."/>
            <person name="Haas B."/>
            <person name="Abouelleil A."/>
            <person name="Allen A.W."/>
            <person name="Alvarado L."/>
            <person name="Arachchi H.M."/>
            <person name="Berlin A.M."/>
            <person name="Chapman S.B."/>
            <person name="Gainer-Dewar J."/>
            <person name="Goldberg J."/>
            <person name="Griggs A."/>
            <person name="Gujja S."/>
            <person name="Hansen M."/>
            <person name="Howarth C."/>
            <person name="Imamovic A."/>
            <person name="Ireland A."/>
            <person name="Larimer J."/>
            <person name="McCowan C."/>
            <person name="Murphy C."/>
            <person name="Pearson M."/>
            <person name="Poon T.W."/>
            <person name="Priest M."/>
            <person name="Roberts A."/>
            <person name="Saif S."/>
            <person name="Shea T."/>
            <person name="Sisk P."/>
            <person name="Sykes S."/>
            <person name="Wortman J."/>
            <person name="Nusbaum C."/>
            <person name="Birren B."/>
        </authorList>
    </citation>
    <scope>NUCLEOTIDE SEQUENCE [LARGE SCALE GENOMIC DNA]</scope>
    <source>
        <strain evidence="3">maculatus3</strain>
    </source>
</reference>
<evidence type="ECO:0000313" key="3">
    <source>
        <dbReference type="Proteomes" id="UP000075901"/>
    </source>
</evidence>
<dbReference type="PROSITE" id="PS50106">
    <property type="entry name" value="PDZ"/>
    <property type="match status" value="1"/>
</dbReference>